<feature type="compositionally biased region" description="Low complexity" evidence="1">
    <location>
        <begin position="12"/>
        <end position="24"/>
    </location>
</feature>
<dbReference type="PANTHER" id="PTHR34706">
    <property type="entry name" value="SLR1338 PROTEIN"/>
    <property type="match status" value="1"/>
</dbReference>
<dbReference type="PANTHER" id="PTHR34706:SF2">
    <property type="entry name" value="RFEF"/>
    <property type="match status" value="1"/>
</dbReference>
<dbReference type="Gene3D" id="3.40.50.410">
    <property type="entry name" value="von Willebrand factor, type A domain"/>
    <property type="match status" value="1"/>
</dbReference>
<proteinExistence type="predicted"/>
<dbReference type="GeneID" id="39588183"/>
<evidence type="ECO:0000313" key="3">
    <source>
        <dbReference type="EMBL" id="RSH77329.1"/>
    </source>
</evidence>
<keyword evidence="4" id="KW-1185">Reference proteome</keyword>
<gene>
    <name evidence="3" type="ORF">EHS24_003640</name>
</gene>
<dbReference type="InterPro" id="IPR036465">
    <property type="entry name" value="vWFA_dom_sf"/>
</dbReference>
<evidence type="ECO:0000256" key="1">
    <source>
        <dbReference type="SAM" id="MobiDB-lite"/>
    </source>
</evidence>
<feature type="region of interest" description="Disordered" evidence="1">
    <location>
        <begin position="373"/>
        <end position="399"/>
    </location>
</feature>
<reference evidence="3 4" key="1">
    <citation type="submission" date="2018-11" db="EMBL/GenBank/DDBJ databases">
        <title>Genome sequence of Apiotrichum porosum DSM 27194.</title>
        <authorList>
            <person name="Aliyu H."/>
            <person name="Gorte O."/>
            <person name="Ochsenreither K."/>
        </authorList>
    </citation>
    <scope>NUCLEOTIDE SEQUENCE [LARGE SCALE GENOMIC DNA]</scope>
    <source>
        <strain evidence="3 4">DSM 27194</strain>
    </source>
</reference>
<feature type="compositionally biased region" description="Basic and acidic residues" evidence="1">
    <location>
        <begin position="1"/>
        <end position="11"/>
    </location>
</feature>
<feature type="compositionally biased region" description="Low complexity" evidence="1">
    <location>
        <begin position="42"/>
        <end position="55"/>
    </location>
</feature>
<dbReference type="AlphaFoldDB" id="A0A427XEJ1"/>
<feature type="compositionally biased region" description="Polar residues" evidence="1">
    <location>
        <begin position="373"/>
        <end position="390"/>
    </location>
</feature>
<evidence type="ECO:0000259" key="2">
    <source>
        <dbReference type="Pfam" id="PF10138"/>
    </source>
</evidence>
<organism evidence="3 4">
    <name type="scientific">Apiotrichum porosum</name>
    <dbReference type="NCBI Taxonomy" id="105984"/>
    <lineage>
        <taxon>Eukaryota</taxon>
        <taxon>Fungi</taxon>
        <taxon>Dikarya</taxon>
        <taxon>Basidiomycota</taxon>
        <taxon>Agaricomycotina</taxon>
        <taxon>Tremellomycetes</taxon>
        <taxon>Trichosporonales</taxon>
        <taxon>Trichosporonaceae</taxon>
        <taxon>Apiotrichum</taxon>
    </lineage>
</organism>
<evidence type="ECO:0000313" key="4">
    <source>
        <dbReference type="Proteomes" id="UP000279236"/>
    </source>
</evidence>
<protein>
    <recommendedName>
        <fullName evidence="2">vWA found in TerF C terminus domain-containing protein</fullName>
    </recommendedName>
</protein>
<sequence length="479" mass="51042">MGLASKMKEAQAAEAARLAQGGAAPPIQQGYASPTGPPPAFQQQQQQQQQQFASPVGPPPGHPAAATSAQQHRQQTVDPKLVVFNLTHAVKDKLEHFYPDARSIDAIAQRVVRSGAVEQLARSWNLPLEAATGFCRLALYDTVVLADDSGSMKAGDRIEDLKVILSKIATACSLFDDDGISLRALNTKTQADGVKNEAGAHQFVSNLEYVYDTRLGTILDAKILQPMVVQPARRRALQKPVLVLVITDGAPQGEPANKLEKVIVDANKELKGTKYGGGAVAYQFAQVGDDKEAQDFLSSLDDHKKIGHLVDQTMGFEYEQDEMMRKTRVALTPEMWLRKMLLGAIDSSLDSQDEADKPKRKGLFGKLLALTGAGSSSRPLSSVDTSSESVPTLADRSDRSGSSARKAVAFALVVRVAGLLANGGREGRAKAERFGLSLGGGISAQPTAADAAAAATEARLLDSFRCGGEVQETRLQSSG</sequence>
<comment type="caution">
    <text evidence="3">The sequence shown here is derived from an EMBL/GenBank/DDBJ whole genome shotgun (WGS) entry which is preliminary data.</text>
</comment>
<dbReference type="OrthoDB" id="2142040at2759"/>
<feature type="region of interest" description="Disordered" evidence="1">
    <location>
        <begin position="1"/>
        <end position="73"/>
    </location>
</feature>
<accession>A0A427XEJ1</accession>
<dbReference type="RefSeq" id="XP_028472476.1">
    <property type="nucleotide sequence ID" value="XM_028619302.1"/>
</dbReference>
<dbReference type="InterPro" id="IPR019303">
    <property type="entry name" value="vWA_TerF_C"/>
</dbReference>
<dbReference type="Proteomes" id="UP000279236">
    <property type="component" value="Unassembled WGS sequence"/>
</dbReference>
<dbReference type="SUPFAM" id="SSF53300">
    <property type="entry name" value="vWA-like"/>
    <property type="match status" value="1"/>
</dbReference>
<dbReference type="EMBL" id="RSCE01000017">
    <property type="protein sequence ID" value="RSH77329.1"/>
    <property type="molecule type" value="Genomic_DNA"/>
</dbReference>
<name>A0A427XEJ1_9TREE</name>
<feature type="domain" description="vWA found in TerF C terminus" evidence="2">
    <location>
        <begin position="144"/>
        <end position="324"/>
    </location>
</feature>
<dbReference type="Pfam" id="PF10138">
    <property type="entry name" value="vWA-TerF-like"/>
    <property type="match status" value="1"/>
</dbReference>
<dbReference type="STRING" id="105984.A0A427XEJ1"/>